<dbReference type="OrthoDB" id="330047at2759"/>
<feature type="transmembrane region" description="Helical" evidence="3">
    <location>
        <begin position="442"/>
        <end position="470"/>
    </location>
</feature>
<dbReference type="STRING" id="1810919.A0A3D8QZN1"/>
<dbReference type="SUPFAM" id="SSF103473">
    <property type="entry name" value="MFS general substrate transporter"/>
    <property type="match status" value="1"/>
</dbReference>
<feature type="transmembrane region" description="Helical" evidence="3">
    <location>
        <begin position="410"/>
        <end position="430"/>
    </location>
</feature>
<dbReference type="GO" id="GO:0000329">
    <property type="term" value="C:fungal-type vacuole membrane"/>
    <property type="evidence" value="ECO:0007669"/>
    <property type="project" value="TreeGrafter"/>
</dbReference>
<feature type="transmembrane region" description="Helical" evidence="3">
    <location>
        <begin position="369"/>
        <end position="389"/>
    </location>
</feature>
<evidence type="ECO:0000313" key="5">
    <source>
        <dbReference type="Proteomes" id="UP000256690"/>
    </source>
</evidence>
<evidence type="ECO:0008006" key="6">
    <source>
        <dbReference type="Google" id="ProtNLM"/>
    </source>
</evidence>
<keyword evidence="3" id="KW-0472">Membrane</keyword>
<dbReference type="Gene3D" id="1.20.1250.20">
    <property type="entry name" value="MFS general substrate transporter like domains"/>
    <property type="match status" value="1"/>
</dbReference>
<dbReference type="GeneID" id="38119463"/>
<accession>A0A3D8QZN1</accession>
<feature type="transmembrane region" description="Helical" evidence="3">
    <location>
        <begin position="251"/>
        <end position="269"/>
    </location>
</feature>
<dbReference type="AlphaFoldDB" id="A0A3D8QZN1"/>
<evidence type="ECO:0000256" key="2">
    <source>
        <dbReference type="SAM" id="Coils"/>
    </source>
</evidence>
<dbReference type="InterPro" id="IPR036259">
    <property type="entry name" value="MFS_trans_sf"/>
</dbReference>
<name>A0A3D8QZN1_9EURO</name>
<gene>
    <name evidence="4" type="ORF">DSM5745_09093</name>
</gene>
<keyword evidence="5" id="KW-1185">Reference proteome</keyword>
<keyword evidence="2" id="KW-0175">Coiled coil</keyword>
<dbReference type="Proteomes" id="UP000256690">
    <property type="component" value="Unassembled WGS sequence"/>
</dbReference>
<feature type="transmembrane region" description="Helical" evidence="3">
    <location>
        <begin position="185"/>
        <end position="205"/>
    </location>
</feature>
<dbReference type="InterPro" id="IPR052599">
    <property type="entry name" value="SLC43A_AATransporter"/>
</dbReference>
<feature type="transmembrane region" description="Helical" evidence="3">
    <location>
        <begin position="153"/>
        <end position="173"/>
    </location>
</feature>
<proteinExistence type="predicted"/>
<protein>
    <recommendedName>
        <fullName evidence="6">MFS transporter</fullName>
    </recommendedName>
</protein>
<dbReference type="PANTHER" id="PTHR20772">
    <property type="entry name" value="PROTEIN FMP42"/>
    <property type="match status" value="1"/>
</dbReference>
<feature type="transmembrane region" description="Helical" evidence="3">
    <location>
        <begin position="526"/>
        <end position="548"/>
    </location>
</feature>
<dbReference type="Pfam" id="PF07690">
    <property type="entry name" value="MFS_1"/>
    <property type="match status" value="1"/>
</dbReference>
<feature type="transmembrane region" description="Helical" evidence="3">
    <location>
        <begin position="482"/>
        <end position="506"/>
    </location>
</feature>
<comment type="caution">
    <text evidence="4">The sequence shown here is derived from an EMBL/GenBank/DDBJ whole genome shotgun (WGS) entry which is preliminary data.</text>
</comment>
<evidence type="ECO:0000256" key="1">
    <source>
        <dbReference type="ARBA" id="ARBA00004141"/>
    </source>
</evidence>
<dbReference type="RefSeq" id="XP_026600195.1">
    <property type="nucleotide sequence ID" value="XM_026751109.1"/>
</dbReference>
<evidence type="ECO:0000313" key="4">
    <source>
        <dbReference type="EMBL" id="RDW67227.1"/>
    </source>
</evidence>
<dbReference type="EMBL" id="PVWQ01000012">
    <property type="protein sequence ID" value="RDW67227.1"/>
    <property type="molecule type" value="Genomic_DNA"/>
</dbReference>
<dbReference type="InterPro" id="IPR011701">
    <property type="entry name" value="MFS"/>
</dbReference>
<reference evidence="4 5" key="1">
    <citation type="journal article" date="2018" name="IMA Fungus">
        <title>IMA Genome-F 9: Draft genome sequence of Annulohypoxylon stygium, Aspergillus mulundensis, Berkeleyomyces basicola (syn. Thielaviopsis basicola), Ceratocystis smalleyi, two Cercospora beticola strains, Coleophoma cylindrospora, Fusarium fracticaudum, Phialophora cf. hyalina, and Morchella septimelata.</title>
        <authorList>
            <person name="Wingfield B.D."/>
            <person name="Bills G.F."/>
            <person name="Dong Y."/>
            <person name="Huang W."/>
            <person name="Nel W.J."/>
            <person name="Swalarsk-Parry B.S."/>
            <person name="Vaghefi N."/>
            <person name="Wilken P.M."/>
            <person name="An Z."/>
            <person name="de Beer Z.W."/>
            <person name="De Vos L."/>
            <person name="Chen L."/>
            <person name="Duong T.A."/>
            <person name="Gao Y."/>
            <person name="Hammerbacher A."/>
            <person name="Kikkert J.R."/>
            <person name="Li Y."/>
            <person name="Li H."/>
            <person name="Li K."/>
            <person name="Li Q."/>
            <person name="Liu X."/>
            <person name="Ma X."/>
            <person name="Naidoo K."/>
            <person name="Pethybridge S.J."/>
            <person name="Sun J."/>
            <person name="Steenkamp E.T."/>
            <person name="van der Nest M.A."/>
            <person name="van Wyk S."/>
            <person name="Wingfield M.J."/>
            <person name="Xiong C."/>
            <person name="Yue Q."/>
            <person name="Zhang X."/>
        </authorList>
    </citation>
    <scope>NUCLEOTIDE SEQUENCE [LARGE SCALE GENOMIC DNA]</scope>
    <source>
        <strain evidence="4 5">DSM 5745</strain>
    </source>
</reference>
<keyword evidence="3" id="KW-0812">Transmembrane</keyword>
<dbReference type="GO" id="GO:0022857">
    <property type="term" value="F:transmembrane transporter activity"/>
    <property type="evidence" value="ECO:0007669"/>
    <property type="project" value="InterPro"/>
</dbReference>
<evidence type="ECO:0000256" key="3">
    <source>
        <dbReference type="SAM" id="Phobius"/>
    </source>
</evidence>
<keyword evidence="3" id="KW-1133">Transmembrane helix</keyword>
<sequence length="584" mass="64744">MSLVQHVSALEGVDAVPVEPRDEESISGTYNTYGSVKSIRRKISYDFFPQPVAAIEDISTTAPYKVSTAKRLAQVLATVLACWFGSGIIFGYAALKPVLVAQGVYRDLCTLSELSDDFDTCYDQELRLNLFFTVGSITANVSSLPVGSILDRYGSRVCGYAACVFLAAGSLLMSYSFSHPQFDGYIAANFFLSLGGTFLFVPSFQIANAFPKHTGTIVALVTGAFDASAAVYLFYRLAFEASNRTFTPDKFFLAYTIVPALILLTWITLMPARDYQTTHQLEVRIEKAEDATLDVHDSDDEIDSLSELRRIRSARAKRRQDKLERLDKILGDEEERKRREQLEEERQQTSAVWGVLHGLPAHQQMATPWFILITMMTVLQMLRMNYFIATIRNQYEYMLDAEKGIEINNFFDIALPVGGVLSTPLIGLLLDHLSVPSTLGVIVFLTTLIGILNSIPALWTGYLTVILFVLLRPLYYSAMSDYATKVFGFATFGRVYGTIVCLSGLVNFSQTGLDALTNGPCDGNPIPINIFLAGAGFVVGSILVGFVATAGHRIKKEREELEQAEDGERQRLIPVREESSLSYM</sequence>
<comment type="subcellular location">
    <subcellularLocation>
        <location evidence="1">Membrane</location>
        <topology evidence="1">Multi-pass membrane protein</topology>
    </subcellularLocation>
</comment>
<feature type="transmembrane region" description="Helical" evidence="3">
    <location>
        <begin position="75"/>
        <end position="95"/>
    </location>
</feature>
<feature type="coiled-coil region" evidence="2">
    <location>
        <begin position="323"/>
        <end position="352"/>
    </location>
</feature>
<organism evidence="4 5">
    <name type="scientific">Aspergillus mulundensis</name>
    <dbReference type="NCBI Taxonomy" id="1810919"/>
    <lineage>
        <taxon>Eukaryota</taxon>
        <taxon>Fungi</taxon>
        <taxon>Dikarya</taxon>
        <taxon>Ascomycota</taxon>
        <taxon>Pezizomycotina</taxon>
        <taxon>Eurotiomycetes</taxon>
        <taxon>Eurotiomycetidae</taxon>
        <taxon>Eurotiales</taxon>
        <taxon>Aspergillaceae</taxon>
        <taxon>Aspergillus</taxon>
        <taxon>Aspergillus subgen. Nidulantes</taxon>
    </lineage>
</organism>
<feature type="transmembrane region" description="Helical" evidence="3">
    <location>
        <begin position="217"/>
        <end position="239"/>
    </location>
</feature>
<dbReference type="PANTHER" id="PTHR20772:SF4">
    <property type="entry name" value="HYPOTHETICAL AMINO ACID TRANSPORTER (EUROFUNG)"/>
    <property type="match status" value="1"/>
</dbReference>